<evidence type="ECO:0000259" key="2">
    <source>
        <dbReference type="SMART" id="SM00852"/>
    </source>
</evidence>
<dbReference type="SMART" id="SM00852">
    <property type="entry name" value="MoCF_biosynth"/>
    <property type="match status" value="1"/>
</dbReference>
<dbReference type="InterPro" id="IPR041424">
    <property type="entry name" value="CinA_KH"/>
</dbReference>
<gene>
    <name evidence="3" type="ORF">DENIS_1751</name>
</gene>
<dbReference type="EMBL" id="BEXT01000001">
    <property type="protein sequence ID" value="GBC60792.1"/>
    <property type="molecule type" value="Genomic_DNA"/>
</dbReference>
<comment type="caution">
    <text evidence="3">The sequence shown here is derived from an EMBL/GenBank/DDBJ whole genome shotgun (WGS) entry which is preliminary data.</text>
</comment>
<dbReference type="CDD" id="cd00885">
    <property type="entry name" value="cinA"/>
    <property type="match status" value="1"/>
</dbReference>
<dbReference type="PANTHER" id="PTHR13939:SF0">
    <property type="entry name" value="NMN AMIDOHYDROLASE-LIKE PROTEIN YFAY"/>
    <property type="match status" value="1"/>
</dbReference>
<protein>
    <recommendedName>
        <fullName evidence="1">CinA-like protein</fullName>
    </recommendedName>
</protein>
<reference evidence="4" key="2">
    <citation type="submission" date="2019-01" db="EMBL/GenBank/DDBJ databases">
        <title>Genome sequence of Desulfonema ishimotonii strain Tokyo 01.</title>
        <authorList>
            <person name="Fukui M."/>
        </authorList>
    </citation>
    <scope>NUCLEOTIDE SEQUENCE [LARGE SCALE GENOMIC DNA]</scope>
    <source>
        <strain evidence="4">Tokyo 01</strain>
    </source>
</reference>
<dbReference type="InterPro" id="IPR008135">
    <property type="entry name" value="Competence-induced_CinA"/>
</dbReference>
<dbReference type="RefSeq" id="WP_124328163.1">
    <property type="nucleotide sequence ID" value="NZ_BEXT01000001.1"/>
</dbReference>
<dbReference type="OrthoDB" id="9801454at2"/>
<dbReference type="Pfam" id="PF02464">
    <property type="entry name" value="CinA"/>
    <property type="match status" value="1"/>
</dbReference>
<dbReference type="NCBIfam" id="TIGR00199">
    <property type="entry name" value="PncC_domain"/>
    <property type="match status" value="1"/>
</dbReference>
<dbReference type="NCBIfam" id="TIGR00177">
    <property type="entry name" value="molyb_syn"/>
    <property type="match status" value="1"/>
</dbReference>
<dbReference type="SUPFAM" id="SSF142433">
    <property type="entry name" value="CinA-like"/>
    <property type="match status" value="1"/>
</dbReference>
<dbReference type="AlphaFoldDB" id="A0A401FUY9"/>
<dbReference type="Gene3D" id="3.90.950.20">
    <property type="entry name" value="CinA-like"/>
    <property type="match status" value="1"/>
</dbReference>
<dbReference type="SUPFAM" id="SSF53218">
    <property type="entry name" value="Molybdenum cofactor biosynthesis proteins"/>
    <property type="match status" value="1"/>
</dbReference>
<dbReference type="InterPro" id="IPR036425">
    <property type="entry name" value="MoaB/Mog-like_dom_sf"/>
</dbReference>
<evidence type="ECO:0000256" key="1">
    <source>
        <dbReference type="HAMAP-Rule" id="MF_00226"/>
    </source>
</evidence>
<sequence>MIAEILSTGDEIRSGSLTDTNSAWLSQKLEEAGVDVTRHNCVGDDVPMLVAVMKEIGGRANLCLVTGGLGPTVDDLSAEAAARAACVGLIQNDTALRSIEAFFASRNLTMPDSNRKQAVLPESAQVLPNPVGTAPGFSLIIGECRFFFMPGVPYEMRQMMADAVMPLIHEIQGEDRPIHRIKTLSTFGLTESMAGQQVADVTSAFPGLKLGLRAKFPEIQIKFYASGKDEAALDRLLDEATRWVQGRLGDKVFSTTGASMAAVVGDLLREKGATLALAESCTGGLIASLMTDVSGSSDYFLFSGITYSDAAKTGVLGVSPRTLEAHGAVSEETVREMASGARRVAGATYGLATSGIAGPSGGTDEKPVGTVCIGLATPEKVTAYRFRYHFPRRAMNKSIFAMKALDILRRAIPG</sequence>
<dbReference type="PIRSF" id="PIRSF006728">
    <property type="entry name" value="CinA"/>
    <property type="match status" value="1"/>
</dbReference>
<evidence type="ECO:0000313" key="4">
    <source>
        <dbReference type="Proteomes" id="UP000288096"/>
    </source>
</evidence>
<dbReference type="InterPro" id="IPR008136">
    <property type="entry name" value="CinA_C"/>
</dbReference>
<proteinExistence type="inferred from homology"/>
<comment type="similarity">
    <text evidence="1">Belongs to the CinA family.</text>
</comment>
<evidence type="ECO:0000313" key="3">
    <source>
        <dbReference type="EMBL" id="GBC60792.1"/>
    </source>
</evidence>
<reference evidence="4" key="1">
    <citation type="submission" date="2017-11" db="EMBL/GenBank/DDBJ databases">
        <authorList>
            <person name="Watanabe M."/>
            <person name="Kojima H."/>
        </authorList>
    </citation>
    <scope>NUCLEOTIDE SEQUENCE [LARGE SCALE GENOMIC DNA]</scope>
    <source>
        <strain evidence="4">Tokyo 01</strain>
    </source>
</reference>
<keyword evidence="4" id="KW-1185">Reference proteome</keyword>
<accession>A0A401FUY9</accession>
<dbReference type="Pfam" id="PF00994">
    <property type="entry name" value="MoCF_biosynth"/>
    <property type="match status" value="1"/>
</dbReference>
<dbReference type="InterPro" id="IPR036653">
    <property type="entry name" value="CinA-like_C"/>
</dbReference>
<dbReference type="Gene3D" id="3.40.980.10">
    <property type="entry name" value="MoaB/Mog-like domain"/>
    <property type="match status" value="1"/>
</dbReference>
<dbReference type="InterPro" id="IPR001453">
    <property type="entry name" value="MoaB/Mog_dom"/>
</dbReference>
<dbReference type="Proteomes" id="UP000288096">
    <property type="component" value="Unassembled WGS sequence"/>
</dbReference>
<dbReference type="HAMAP" id="MF_00226_B">
    <property type="entry name" value="CinA_B"/>
    <property type="match status" value="1"/>
</dbReference>
<name>A0A401FUY9_9BACT</name>
<dbReference type="Gene3D" id="3.30.70.2860">
    <property type="match status" value="1"/>
</dbReference>
<feature type="domain" description="MoaB/Mog" evidence="2">
    <location>
        <begin position="4"/>
        <end position="170"/>
    </location>
</feature>
<dbReference type="Pfam" id="PF18146">
    <property type="entry name" value="CinA_KH"/>
    <property type="match status" value="1"/>
</dbReference>
<organism evidence="3 4">
    <name type="scientific">Desulfonema ishimotonii</name>
    <dbReference type="NCBI Taxonomy" id="45657"/>
    <lineage>
        <taxon>Bacteria</taxon>
        <taxon>Pseudomonadati</taxon>
        <taxon>Thermodesulfobacteriota</taxon>
        <taxon>Desulfobacteria</taxon>
        <taxon>Desulfobacterales</taxon>
        <taxon>Desulfococcaceae</taxon>
        <taxon>Desulfonema</taxon>
    </lineage>
</organism>
<dbReference type="InterPro" id="IPR050101">
    <property type="entry name" value="CinA"/>
</dbReference>
<dbReference type="NCBIfam" id="TIGR00200">
    <property type="entry name" value="cinA_nterm"/>
    <property type="match status" value="1"/>
</dbReference>
<dbReference type="PANTHER" id="PTHR13939">
    <property type="entry name" value="NICOTINAMIDE-NUCLEOTIDE AMIDOHYDROLASE PNCC"/>
    <property type="match status" value="1"/>
</dbReference>